<feature type="transmembrane region" description="Helical" evidence="14">
    <location>
        <begin position="932"/>
        <end position="952"/>
    </location>
</feature>
<dbReference type="PANTHER" id="PTHR45690">
    <property type="entry name" value="NACHT, LRR AND PYD DOMAINS-CONTAINING PROTEIN 12"/>
    <property type="match status" value="1"/>
</dbReference>
<evidence type="ECO:0000256" key="5">
    <source>
        <dbReference type="ARBA" id="ARBA00022692"/>
    </source>
</evidence>
<dbReference type="GO" id="GO:0045087">
    <property type="term" value="P:innate immune response"/>
    <property type="evidence" value="ECO:0007669"/>
    <property type="project" value="UniProtKB-KW"/>
</dbReference>
<dbReference type="InterPro" id="IPR041267">
    <property type="entry name" value="NLRP_HD2"/>
</dbReference>
<dbReference type="Pfam" id="PF13516">
    <property type="entry name" value="LRR_6"/>
    <property type="match status" value="5"/>
</dbReference>
<reference evidence="16 17" key="1">
    <citation type="submission" date="2019-01" db="EMBL/GenBank/DDBJ databases">
        <title>Draft Genome and Complete Hox-Cluster Characterization of the Sterlet Sturgeon (Acipenser ruthenus).</title>
        <authorList>
            <person name="Wei Q."/>
        </authorList>
    </citation>
    <scope>NUCLEOTIDE SEQUENCE [LARGE SCALE GENOMIC DNA]</scope>
    <source>
        <strain evidence="16">WHYD16114868_AA</strain>
        <tissue evidence="16">Blood</tissue>
    </source>
</reference>
<dbReference type="CDD" id="cd00116">
    <property type="entry name" value="LRR_RI"/>
    <property type="match status" value="1"/>
</dbReference>
<dbReference type="AlphaFoldDB" id="A0A444UXS7"/>
<evidence type="ECO:0000256" key="11">
    <source>
        <dbReference type="ARBA" id="ARBA00023136"/>
    </source>
</evidence>
<comment type="subcellular location">
    <subcellularLocation>
        <location evidence="1">Inflammasome</location>
    </subcellularLocation>
    <subcellularLocation>
        <location evidence="2">Membrane</location>
        <topology evidence="2">Single-pass membrane protein</topology>
    </subcellularLocation>
</comment>
<dbReference type="SUPFAM" id="SSF52047">
    <property type="entry name" value="RNI-like"/>
    <property type="match status" value="1"/>
</dbReference>
<keyword evidence="17" id="KW-1185">Reference proteome</keyword>
<keyword evidence="13" id="KW-1271">Inflammasome</keyword>
<keyword evidence="11 14" id="KW-0472">Membrane</keyword>
<dbReference type="Pfam" id="PF17776">
    <property type="entry name" value="NLRC4_HD2"/>
    <property type="match status" value="1"/>
</dbReference>
<dbReference type="InterPro" id="IPR007111">
    <property type="entry name" value="NACHT_NTPase"/>
</dbReference>
<evidence type="ECO:0000256" key="1">
    <source>
        <dbReference type="ARBA" id="ARBA00004110"/>
    </source>
</evidence>
<evidence type="ECO:0000313" key="16">
    <source>
        <dbReference type="EMBL" id="RXM92952.1"/>
    </source>
</evidence>
<keyword evidence="10 14" id="KW-1133">Transmembrane helix</keyword>
<keyword evidence="12" id="KW-0395">Inflammatory response</keyword>
<evidence type="ECO:0000256" key="6">
    <source>
        <dbReference type="ARBA" id="ARBA00022737"/>
    </source>
</evidence>
<evidence type="ECO:0000256" key="3">
    <source>
        <dbReference type="ARBA" id="ARBA00008665"/>
    </source>
</evidence>
<dbReference type="GO" id="GO:0016020">
    <property type="term" value="C:membrane"/>
    <property type="evidence" value="ECO:0007669"/>
    <property type="project" value="UniProtKB-SubCell"/>
</dbReference>
<dbReference type="PROSITE" id="PS50837">
    <property type="entry name" value="NACHT"/>
    <property type="match status" value="1"/>
</dbReference>
<dbReference type="InterPro" id="IPR027417">
    <property type="entry name" value="P-loop_NTPase"/>
</dbReference>
<dbReference type="Pfam" id="PF05729">
    <property type="entry name" value="NACHT"/>
    <property type="match status" value="1"/>
</dbReference>
<keyword evidence="7" id="KW-0547">Nucleotide-binding</keyword>
<comment type="caution">
    <text evidence="16">The sequence shown here is derived from an EMBL/GenBank/DDBJ whole genome shotgun (WGS) entry which is preliminary data.</text>
</comment>
<dbReference type="SUPFAM" id="SSF52540">
    <property type="entry name" value="P-loop containing nucleoside triphosphate hydrolases"/>
    <property type="match status" value="1"/>
</dbReference>
<sequence length="979" mass="107844">MSTGTQKPAKRIRREKAAAPCDLQKAHKAALFPQSPVSAGDQSLPSSPEQAVLRNQYVEPVIAVQLAPDRTEFLETGRRLAELGTGLISTGQLFERDRGTDKAPNIIALGGVEGIGKTTEVQKLAFDWVNGKRLEKFAFVFLFKFRELNTLQKEAVSLVSLIAWQHKHLKGKDLGEILQRSESLLFVFDGLDQYKHSLDFPREQLCSSVEEAAPVPRLVASLLARALLNGCSVLITSRTTSSSLSELLEAGKVDLYAEIYGFAPEQRKSFFGKLFNGGRVADEAFHYVEQKDGLYSLCFSPSFCSIFVAVLKSRSAAQERDLETVSEMFVNFIWGNMLPAPGKAREKRGVLLKVGKLAFHGVSEGLSVFYDEDLRSFGLTSPERFLPGIFQRESLQGRRSYAFAVPPLQQFLAACYLLLDTSTDLKEFLKKTDSQSDVHFQNLTLFLAGISEPAVWKPVDATLGKFGRGRAETVQEWLKDMAQQALRDNRKKELLTALRFLYETQNKSLITAEFAEEICRRLSYGTFSDLDCAVLLCVSSCCQDLPEFSLLGSSFTETGFNKLVPAFRSCQKIDLRNCRLTPGSCEGLASTLSSQQSRLTALDLNSNPLEDSGIKLLCAGMKDPNCKIQNLLLRGCCFTAACCEDLAAALSTNHSSLMELDLSFNQLGDSGVKHLSAGLRDPNCKLEKLGLSSCELTARGCEDLASALRCSHTRLHTLCLRANELEDSGLKWLSAAMMDPNCKLQDLELFDCCLTTECCQGLASALQAKHSLLRRLELGINELGNAGARLLCTALEQPDCKVESLGLSHCELTSELCQDIASVLCSDHCRLRQLELAVNKLGDSGVKVLCAALRNPNCKLETLNLDLTSLTDTCVGDLSSALTASRTLSVLDLSNNGFTDASVPAFRQMIAASTLKEILFVAMVFGKRIADVGYRVFSGTMMLLTVYGGYLCTMRGYRYYQRQKLLREAAENQSEILKD</sequence>
<keyword evidence="8" id="KW-0067">ATP-binding</keyword>
<dbReference type="Gene3D" id="3.40.50.300">
    <property type="entry name" value="P-loop containing nucleotide triphosphate hydrolases"/>
    <property type="match status" value="1"/>
</dbReference>
<dbReference type="Proteomes" id="UP000289886">
    <property type="component" value="Unassembled WGS sequence"/>
</dbReference>
<evidence type="ECO:0000256" key="4">
    <source>
        <dbReference type="ARBA" id="ARBA00022490"/>
    </source>
</evidence>
<dbReference type="InterPro" id="IPR032675">
    <property type="entry name" value="LRR_dom_sf"/>
</dbReference>
<dbReference type="SMART" id="SM00368">
    <property type="entry name" value="LRR_RI"/>
    <property type="match status" value="12"/>
</dbReference>
<keyword evidence="5 14" id="KW-0812">Transmembrane</keyword>
<dbReference type="PANTHER" id="PTHR45690:SF19">
    <property type="entry name" value="NACHT, LRR AND PYD DOMAINS-CONTAINING PROTEIN 3"/>
    <property type="match status" value="1"/>
</dbReference>
<feature type="domain" description="NACHT" evidence="15">
    <location>
        <begin position="105"/>
        <end position="241"/>
    </location>
</feature>
<evidence type="ECO:0000256" key="10">
    <source>
        <dbReference type="ARBA" id="ARBA00022989"/>
    </source>
</evidence>
<dbReference type="EMBL" id="SCEB01005394">
    <property type="protein sequence ID" value="RXM92952.1"/>
    <property type="molecule type" value="Genomic_DNA"/>
</dbReference>
<dbReference type="Pfam" id="PF14880">
    <property type="entry name" value="COX14"/>
    <property type="match status" value="1"/>
</dbReference>
<keyword evidence="4" id="KW-0963">Cytoplasm</keyword>
<evidence type="ECO:0000256" key="13">
    <source>
        <dbReference type="ARBA" id="ARBA00023233"/>
    </source>
</evidence>
<dbReference type="GO" id="GO:0005829">
    <property type="term" value="C:cytosol"/>
    <property type="evidence" value="ECO:0007669"/>
    <property type="project" value="UniProtKB-SubCell"/>
</dbReference>
<proteinExistence type="inferred from homology"/>
<evidence type="ECO:0000256" key="12">
    <source>
        <dbReference type="ARBA" id="ARBA00023198"/>
    </source>
</evidence>
<comment type="similarity">
    <text evidence="3">Belongs to the NLRP family.</text>
</comment>
<evidence type="ECO:0000256" key="8">
    <source>
        <dbReference type="ARBA" id="ARBA00022840"/>
    </source>
</evidence>
<accession>A0A444UXS7</accession>
<organism evidence="16 17">
    <name type="scientific">Acipenser ruthenus</name>
    <name type="common">Sterlet sturgeon</name>
    <dbReference type="NCBI Taxonomy" id="7906"/>
    <lineage>
        <taxon>Eukaryota</taxon>
        <taxon>Metazoa</taxon>
        <taxon>Chordata</taxon>
        <taxon>Craniata</taxon>
        <taxon>Vertebrata</taxon>
        <taxon>Euteleostomi</taxon>
        <taxon>Actinopterygii</taxon>
        <taxon>Chondrostei</taxon>
        <taxon>Acipenseriformes</taxon>
        <taxon>Acipenseridae</taxon>
        <taxon>Acipenser</taxon>
    </lineage>
</organism>
<name>A0A444UXS7_ACIRT</name>
<keyword evidence="9" id="KW-0832">Ubl conjugation</keyword>
<dbReference type="InterPro" id="IPR050637">
    <property type="entry name" value="NLRP_innate_immun_reg"/>
</dbReference>
<evidence type="ECO:0000259" key="15">
    <source>
        <dbReference type="PROSITE" id="PS50837"/>
    </source>
</evidence>
<dbReference type="Pfam" id="PF17779">
    <property type="entry name" value="WHD_NOD2"/>
    <property type="match status" value="1"/>
</dbReference>
<evidence type="ECO:0000256" key="14">
    <source>
        <dbReference type="SAM" id="Phobius"/>
    </source>
</evidence>
<evidence type="ECO:0000256" key="9">
    <source>
        <dbReference type="ARBA" id="ARBA00022843"/>
    </source>
</evidence>
<evidence type="ECO:0000256" key="2">
    <source>
        <dbReference type="ARBA" id="ARBA00004167"/>
    </source>
</evidence>
<protein>
    <submittedName>
        <fullName evidence="16">NACHT, LRR and PYD domains-containing protein 14</fullName>
    </submittedName>
</protein>
<dbReference type="Gene3D" id="3.80.10.10">
    <property type="entry name" value="Ribonuclease Inhibitor"/>
    <property type="match status" value="2"/>
</dbReference>
<dbReference type="GO" id="GO:0005524">
    <property type="term" value="F:ATP binding"/>
    <property type="evidence" value="ECO:0007669"/>
    <property type="project" value="UniProtKB-KW"/>
</dbReference>
<evidence type="ECO:0000313" key="17">
    <source>
        <dbReference type="Proteomes" id="UP000289886"/>
    </source>
</evidence>
<evidence type="ECO:0000256" key="7">
    <source>
        <dbReference type="ARBA" id="ARBA00022741"/>
    </source>
</evidence>
<dbReference type="GO" id="GO:0006954">
    <property type="term" value="P:inflammatory response"/>
    <property type="evidence" value="ECO:0007669"/>
    <property type="project" value="UniProtKB-KW"/>
</dbReference>
<dbReference type="InterPro" id="IPR001611">
    <property type="entry name" value="Leu-rich_rpt"/>
</dbReference>
<dbReference type="InterPro" id="IPR029208">
    <property type="entry name" value="COX14"/>
</dbReference>
<keyword evidence="6" id="KW-0677">Repeat</keyword>
<gene>
    <name evidence="16" type="ORF">EOD39_19592</name>
</gene>
<dbReference type="InterPro" id="IPR041075">
    <property type="entry name" value="NOD1/2_WH"/>
</dbReference>